<gene>
    <name evidence="2" type="ORF">dnm_013400</name>
</gene>
<dbReference type="AlphaFoldDB" id="A0A975GL94"/>
<proteinExistence type="predicted"/>
<organism evidence="2 3">
    <name type="scientific">Desulfonema magnum</name>
    <dbReference type="NCBI Taxonomy" id="45655"/>
    <lineage>
        <taxon>Bacteria</taxon>
        <taxon>Pseudomonadati</taxon>
        <taxon>Thermodesulfobacteriota</taxon>
        <taxon>Desulfobacteria</taxon>
        <taxon>Desulfobacterales</taxon>
        <taxon>Desulfococcaceae</taxon>
        <taxon>Desulfonema</taxon>
    </lineage>
</organism>
<dbReference type="Gene3D" id="3.30.420.10">
    <property type="entry name" value="Ribonuclease H-like superfamily/Ribonuclease H"/>
    <property type="match status" value="1"/>
</dbReference>
<dbReference type="GO" id="GO:0003676">
    <property type="term" value="F:nucleic acid binding"/>
    <property type="evidence" value="ECO:0007669"/>
    <property type="project" value="InterPro"/>
</dbReference>
<keyword evidence="2" id="KW-0378">Hydrolase</keyword>
<dbReference type="InterPro" id="IPR036397">
    <property type="entry name" value="RNaseH_sf"/>
</dbReference>
<reference evidence="2" key="1">
    <citation type="journal article" date="2021" name="Microb. Physiol.">
        <title>Proteogenomic Insights into the Physiology of Marine, Sulfate-Reducing, Filamentous Desulfonema limicola and Desulfonema magnum.</title>
        <authorList>
            <person name="Schnaars V."/>
            <person name="Wohlbrand L."/>
            <person name="Scheve S."/>
            <person name="Hinrichs C."/>
            <person name="Reinhardt R."/>
            <person name="Rabus R."/>
        </authorList>
    </citation>
    <scope>NUCLEOTIDE SEQUENCE</scope>
    <source>
        <strain evidence="2">4be13</strain>
    </source>
</reference>
<dbReference type="KEGG" id="dmm:dnm_013400"/>
<accession>A0A975GL94</accession>
<dbReference type="InterPro" id="IPR012337">
    <property type="entry name" value="RNaseH-like_sf"/>
</dbReference>
<evidence type="ECO:0000313" key="3">
    <source>
        <dbReference type="Proteomes" id="UP000663722"/>
    </source>
</evidence>
<feature type="domain" description="Predicted 3'-5' exonuclease PolB-like" evidence="1">
    <location>
        <begin position="72"/>
        <end position="290"/>
    </location>
</feature>
<dbReference type="GO" id="GO:0004527">
    <property type="term" value="F:exonuclease activity"/>
    <property type="evidence" value="ECO:0007669"/>
    <property type="project" value="UniProtKB-KW"/>
</dbReference>
<dbReference type="CDD" id="cd05782">
    <property type="entry name" value="DNA_polB_like1_exo"/>
    <property type="match status" value="1"/>
</dbReference>
<name>A0A975GL94_9BACT</name>
<keyword evidence="2" id="KW-0540">Nuclease</keyword>
<keyword evidence="2" id="KW-0269">Exonuclease</keyword>
<dbReference type="EMBL" id="CP061800">
    <property type="protein sequence ID" value="QTA85335.1"/>
    <property type="molecule type" value="Genomic_DNA"/>
</dbReference>
<dbReference type="InterPro" id="IPR019288">
    <property type="entry name" value="3'-5'_exonuclease_PolB-like"/>
</dbReference>
<dbReference type="Proteomes" id="UP000663722">
    <property type="component" value="Chromosome"/>
</dbReference>
<protein>
    <submittedName>
        <fullName evidence="2">Exonuclease domain-containing protein</fullName>
    </submittedName>
</protein>
<sequence>MALRTIFFLKVCKKEKAVFKDVKDKVWVFDVEWVPDPVTGKSLYGLAEDTPDEDVIQEMWKKGGATDENPMPYLKTVLCRVVSISVVTRTVSNGETKLHLLSLPRDSKDPAQVAEAHIVETFLSAIGTRKPQVVGYNSHAADLKILIQRGLANGIQVADFCRRPNKPWEGIDYFARGSDWNVDLIEIVGGWGKSNPSLNEMVTVCGIPGKITGDGQQVAPLWLDGELDKIIAYNEFDSLTTYLLWLRLAYFGGFFTSEQYAHEQELLQELLKTESEKPERAHLRDYLAEWERLRAERS</sequence>
<dbReference type="Pfam" id="PF10108">
    <property type="entry name" value="DNA_pol_B_exo2"/>
    <property type="match status" value="1"/>
</dbReference>
<evidence type="ECO:0000313" key="2">
    <source>
        <dbReference type="EMBL" id="QTA85335.1"/>
    </source>
</evidence>
<keyword evidence="3" id="KW-1185">Reference proteome</keyword>
<evidence type="ECO:0000259" key="1">
    <source>
        <dbReference type="Pfam" id="PF10108"/>
    </source>
</evidence>
<dbReference type="SUPFAM" id="SSF53098">
    <property type="entry name" value="Ribonuclease H-like"/>
    <property type="match status" value="1"/>
</dbReference>